<feature type="compositionally biased region" description="Pro residues" evidence="1">
    <location>
        <begin position="296"/>
        <end position="314"/>
    </location>
</feature>
<feature type="domain" description="Excalibur calcium-binding" evidence="3">
    <location>
        <begin position="324"/>
        <end position="360"/>
    </location>
</feature>
<comment type="caution">
    <text evidence="4">The sequence shown here is derived from an EMBL/GenBank/DDBJ whole genome shotgun (WGS) entry which is preliminary data.</text>
</comment>
<feature type="region of interest" description="Disordered" evidence="1">
    <location>
        <begin position="281"/>
        <end position="360"/>
    </location>
</feature>
<accession>A0A9D2ECU9</accession>
<feature type="signal peptide" evidence="2">
    <location>
        <begin position="1"/>
        <end position="27"/>
    </location>
</feature>
<evidence type="ECO:0000256" key="2">
    <source>
        <dbReference type="SAM" id="SignalP"/>
    </source>
</evidence>
<evidence type="ECO:0000313" key="5">
    <source>
        <dbReference type="Proteomes" id="UP000824037"/>
    </source>
</evidence>
<organism evidence="4 5">
    <name type="scientific">Candidatus Ruania gallistercoris</name>
    <dbReference type="NCBI Taxonomy" id="2838746"/>
    <lineage>
        <taxon>Bacteria</taxon>
        <taxon>Bacillati</taxon>
        <taxon>Actinomycetota</taxon>
        <taxon>Actinomycetes</taxon>
        <taxon>Micrococcales</taxon>
        <taxon>Ruaniaceae</taxon>
        <taxon>Ruania</taxon>
    </lineage>
</organism>
<dbReference type="PANTHER" id="PTHR24094:SF15">
    <property type="entry name" value="AMP-DEPENDENT SYNTHETASE_LIGASE DOMAIN-CONTAINING PROTEIN-RELATED"/>
    <property type="match status" value="1"/>
</dbReference>
<dbReference type="EMBL" id="DXBY01000078">
    <property type="protein sequence ID" value="HIZ35095.1"/>
    <property type="molecule type" value="Genomic_DNA"/>
</dbReference>
<dbReference type="PANTHER" id="PTHR24094">
    <property type="entry name" value="SECRETED PROTEIN"/>
    <property type="match status" value="1"/>
</dbReference>
<keyword evidence="2" id="KW-0732">Signal</keyword>
<dbReference type="AlphaFoldDB" id="A0A9D2ECU9"/>
<dbReference type="Pfam" id="PF05901">
    <property type="entry name" value="Excalibur"/>
    <property type="match status" value="1"/>
</dbReference>
<sequence>MLLLIRGYRRRGAGLIAAGLVATLVGAAVLDPEPTAELPTPTASAEAPTTPPVNTPTPARESPSPTVATDETRTASAEAPSATPTPAAPEPDSDGELRAVDVLALLEVKGRAPKTGYDREAFAYREVDLDRNGCDTRNDILNRDLQATTHRPGTGGCVVLTGMLADPYSGEWISFVRGADTSSDVQIDHVVALSDAWQKGAQAWDPGTLQAFGNDPLNLLAVSGPLNSQKGDGDAATWLPPDRTYRCDYVARQIAVKFAYELWVTPAEHGAMARILDSCPEQRLPEGHTPAQEPATDPPTPPPAYEPSPAPPSTPAGDAPAEPYYANCSEVRAAGADPIREGDPGWSTRFDGDGDGVGCE</sequence>
<dbReference type="SMART" id="SM00894">
    <property type="entry name" value="Excalibur"/>
    <property type="match status" value="1"/>
</dbReference>
<feature type="chain" id="PRO_5038559234" evidence="2">
    <location>
        <begin position="28"/>
        <end position="360"/>
    </location>
</feature>
<reference evidence="4" key="2">
    <citation type="submission" date="2021-04" db="EMBL/GenBank/DDBJ databases">
        <authorList>
            <person name="Gilroy R."/>
        </authorList>
    </citation>
    <scope>NUCLEOTIDE SEQUENCE</scope>
    <source>
        <strain evidence="4">ChiGjej4B4-7305</strain>
    </source>
</reference>
<protein>
    <submittedName>
        <fullName evidence="4">DUF1524 domain-containing protein</fullName>
    </submittedName>
</protein>
<dbReference type="Pfam" id="PF07510">
    <property type="entry name" value="GmrSD_C"/>
    <property type="match status" value="1"/>
</dbReference>
<feature type="compositionally biased region" description="Low complexity" evidence="1">
    <location>
        <begin position="35"/>
        <end position="48"/>
    </location>
</feature>
<evidence type="ECO:0000259" key="3">
    <source>
        <dbReference type="SMART" id="SM00894"/>
    </source>
</evidence>
<reference evidence="4" key="1">
    <citation type="journal article" date="2021" name="PeerJ">
        <title>Extensive microbial diversity within the chicken gut microbiome revealed by metagenomics and culture.</title>
        <authorList>
            <person name="Gilroy R."/>
            <person name="Ravi A."/>
            <person name="Getino M."/>
            <person name="Pursley I."/>
            <person name="Horton D.L."/>
            <person name="Alikhan N.F."/>
            <person name="Baker D."/>
            <person name="Gharbi K."/>
            <person name="Hall N."/>
            <person name="Watson M."/>
            <person name="Adriaenssens E.M."/>
            <person name="Foster-Nyarko E."/>
            <person name="Jarju S."/>
            <person name="Secka A."/>
            <person name="Antonio M."/>
            <person name="Oren A."/>
            <person name="Chaudhuri R.R."/>
            <person name="La Ragione R."/>
            <person name="Hildebrand F."/>
            <person name="Pallen M.J."/>
        </authorList>
    </citation>
    <scope>NUCLEOTIDE SEQUENCE</scope>
    <source>
        <strain evidence="4">ChiGjej4B4-7305</strain>
    </source>
</reference>
<feature type="compositionally biased region" description="Low complexity" evidence="1">
    <location>
        <begin position="74"/>
        <end position="85"/>
    </location>
</feature>
<evidence type="ECO:0000313" key="4">
    <source>
        <dbReference type="EMBL" id="HIZ35095.1"/>
    </source>
</evidence>
<dbReference type="Proteomes" id="UP000824037">
    <property type="component" value="Unassembled WGS sequence"/>
</dbReference>
<gene>
    <name evidence="4" type="ORF">H9815_04910</name>
</gene>
<dbReference type="InterPro" id="IPR008613">
    <property type="entry name" value="Excalibur_Ca-bd_domain"/>
</dbReference>
<name>A0A9D2ECU9_9MICO</name>
<feature type="region of interest" description="Disordered" evidence="1">
    <location>
        <begin position="35"/>
        <end position="95"/>
    </location>
</feature>
<proteinExistence type="predicted"/>
<dbReference type="InterPro" id="IPR011089">
    <property type="entry name" value="GmrSD_C"/>
</dbReference>
<evidence type="ECO:0000256" key="1">
    <source>
        <dbReference type="SAM" id="MobiDB-lite"/>
    </source>
</evidence>